<dbReference type="GO" id="GO:0005178">
    <property type="term" value="F:integrin binding"/>
    <property type="evidence" value="ECO:0007669"/>
    <property type="project" value="InterPro"/>
</dbReference>
<gene>
    <name evidence="3" type="ORF">NHX12_031554</name>
</gene>
<dbReference type="Gene3D" id="2.60.40.10">
    <property type="entry name" value="Immunoglobulins"/>
    <property type="match status" value="1"/>
</dbReference>
<name>A0A9Q0E3Y3_9TELE</name>
<protein>
    <recommendedName>
        <fullName evidence="2">Ig-like domain-containing protein</fullName>
    </recommendedName>
</protein>
<keyword evidence="1" id="KW-0812">Transmembrane</keyword>
<accession>A0A9Q0E3Y3</accession>
<keyword evidence="4" id="KW-1185">Reference proteome</keyword>
<dbReference type="SUPFAM" id="SSF48726">
    <property type="entry name" value="Immunoglobulin"/>
    <property type="match status" value="1"/>
</dbReference>
<dbReference type="AlphaFoldDB" id="A0A9Q0E3Y3"/>
<dbReference type="PANTHER" id="PTHR13771">
    <property type="entry name" value="INTERCELLULAR ADHESION MOLECULE"/>
    <property type="match status" value="1"/>
</dbReference>
<sequence length="239" mass="26360">MTSQQCGKKLEVTVYKLPDSVSIFAPHLAGVMEAGRSYQLQCDVRDVATKDDHRVRFLCQVEMKGISSLWKRSPIITSEPYNMVVHYPPSFFSPLPETLDPAVDEEPVLNCSADGNPPPTYHWWSSAGLPEAMTGNNSVLRTSSPLPPGTYNCTASNPLASVTKVFIVLPRSQKDYPPLIVDPVKKKGFHYLVIGTVIVTVAVTVMLAVFYSCSKKLQAQRAQRQRGAQQPPPPMTELS</sequence>
<keyword evidence="1" id="KW-1133">Transmembrane helix</keyword>
<keyword evidence="1" id="KW-0472">Membrane</keyword>
<reference evidence="3" key="1">
    <citation type="submission" date="2022-07" db="EMBL/GenBank/DDBJ databases">
        <title>Chromosome-level genome of Muraenolepis orangiensis.</title>
        <authorList>
            <person name="Kim J."/>
        </authorList>
    </citation>
    <scope>NUCLEOTIDE SEQUENCE</scope>
    <source>
        <strain evidence="3">KU_S4_2022</strain>
        <tissue evidence="3">Muscle</tissue>
    </source>
</reference>
<dbReference type="EMBL" id="JANIIK010000047">
    <property type="protein sequence ID" value="KAJ3600574.1"/>
    <property type="molecule type" value="Genomic_DNA"/>
</dbReference>
<comment type="caution">
    <text evidence="3">The sequence shown here is derived from an EMBL/GenBank/DDBJ whole genome shotgun (WGS) entry which is preliminary data.</text>
</comment>
<dbReference type="Proteomes" id="UP001148018">
    <property type="component" value="Unassembled WGS sequence"/>
</dbReference>
<dbReference type="InterPro" id="IPR047012">
    <property type="entry name" value="ICAM_VCAM"/>
</dbReference>
<dbReference type="GO" id="GO:0007155">
    <property type="term" value="P:cell adhesion"/>
    <property type="evidence" value="ECO:0007669"/>
    <property type="project" value="InterPro"/>
</dbReference>
<evidence type="ECO:0000256" key="1">
    <source>
        <dbReference type="SAM" id="Phobius"/>
    </source>
</evidence>
<dbReference type="PROSITE" id="PS50835">
    <property type="entry name" value="IG_LIKE"/>
    <property type="match status" value="1"/>
</dbReference>
<dbReference type="InterPro" id="IPR036179">
    <property type="entry name" value="Ig-like_dom_sf"/>
</dbReference>
<proteinExistence type="predicted"/>
<evidence type="ECO:0000259" key="2">
    <source>
        <dbReference type="PROSITE" id="PS50835"/>
    </source>
</evidence>
<organism evidence="3 4">
    <name type="scientific">Muraenolepis orangiensis</name>
    <name type="common">Patagonian moray cod</name>
    <dbReference type="NCBI Taxonomy" id="630683"/>
    <lineage>
        <taxon>Eukaryota</taxon>
        <taxon>Metazoa</taxon>
        <taxon>Chordata</taxon>
        <taxon>Craniata</taxon>
        <taxon>Vertebrata</taxon>
        <taxon>Euteleostomi</taxon>
        <taxon>Actinopterygii</taxon>
        <taxon>Neopterygii</taxon>
        <taxon>Teleostei</taxon>
        <taxon>Neoteleostei</taxon>
        <taxon>Acanthomorphata</taxon>
        <taxon>Zeiogadaria</taxon>
        <taxon>Gadariae</taxon>
        <taxon>Gadiformes</taxon>
        <taxon>Muraenolepidoidei</taxon>
        <taxon>Muraenolepididae</taxon>
        <taxon>Muraenolepis</taxon>
    </lineage>
</organism>
<dbReference type="OrthoDB" id="5843397at2759"/>
<dbReference type="InterPro" id="IPR013783">
    <property type="entry name" value="Ig-like_fold"/>
</dbReference>
<evidence type="ECO:0000313" key="4">
    <source>
        <dbReference type="Proteomes" id="UP001148018"/>
    </source>
</evidence>
<dbReference type="InterPro" id="IPR007110">
    <property type="entry name" value="Ig-like_dom"/>
</dbReference>
<feature type="transmembrane region" description="Helical" evidence="1">
    <location>
        <begin position="189"/>
        <end position="211"/>
    </location>
</feature>
<dbReference type="CDD" id="cd00096">
    <property type="entry name" value="Ig"/>
    <property type="match status" value="1"/>
</dbReference>
<dbReference type="Pfam" id="PF13927">
    <property type="entry name" value="Ig_3"/>
    <property type="match status" value="1"/>
</dbReference>
<dbReference type="PANTHER" id="PTHR13771:SF9">
    <property type="entry name" value="INTERCELLULAR ADHESION MOLECULE 5"/>
    <property type="match status" value="1"/>
</dbReference>
<feature type="domain" description="Ig-like" evidence="2">
    <location>
        <begin position="89"/>
        <end position="163"/>
    </location>
</feature>
<evidence type="ECO:0000313" key="3">
    <source>
        <dbReference type="EMBL" id="KAJ3600574.1"/>
    </source>
</evidence>